<dbReference type="EMBL" id="LILC01000013">
    <property type="protein sequence ID" value="KOO46666.1"/>
    <property type="molecule type" value="Genomic_DNA"/>
</dbReference>
<name>A0A0M0L6G5_9BACI</name>
<dbReference type="AlphaFoldDB" id="A0A0M0L6G5"/>
<protein>
    <recommendedName>
        <fullName evidence="3">YneQ</fullName>
    </recommendedName>
</protein>
<dbReference type="STRING" id="284581.AMD01_10480"/>
<organism evidence="1 2">
    <name type="scientific">Priestia koreensis</name>
    <dbReference type="NCBI Taxonomy" id="284581"/>
    <lineage>
        <taxon>Bacteria</taxon>
        <taxon>Bacillati</taxon>
        <taxon>Bacillota</taxon>
        <taxon>Bacilli</taxon>
        <taxon>Bacillales</taxon>
        <taxon>Bacillaceae</taxon>
        <taxon>Priestia</taxon>
    </lineage>
</organism>
<gene>
    <name evidence="1" type="ORF">AMD01_10480</name>
</gene>
<proteinExistence type="predicted"/>
<evidence type="ECO:0000313" key="2">
    <source>
        <dbReference type="Proteomes" id="UP000037558"/>
    </source>
</evidence>
<reference evidence="2" key="1">
    <citation type="submission" date="2015-08" db="EMBL/GenBank/DDBJ databases">
        <title>Fjat-14210 dsm16467.</title>
        <authorList>
            <person name="Liu B."/>
            <person name="Wang J."/>
            <person name="Zhu Y."/>
            <person name="Liu G."/>
            <person name="Chen Q."/>
            <person name="Chen Z."/>
            <person name="Lan J."/>
            <person name="Che J."/>
            <person name="Ge C."/>
            <person name="Shi H."/>
            <person name="Pan Z."/>
            <person name="Liu X."/>
        </authorList>
    </citation>
    <scope>NUCLEOTIDE SEQUENCE [LARGE SCALE GENOMIC DNA]</scope>
    <source>
        <strain evidence="2">DSM 16467</strain>
    </source>
</reference>
<evidence type="ECO:0008006" key="3">
    <source>
        <dbReference type="Google" id="ProtNLM"/>
    </source>
</evidence>
<sequence>MAFGIKRAELVAWKKKVRSGEIAFLTHYWIDDRFPGAHTVTKVGCADLNKLIEWGKKYDIPAKYIHHQEGYPHFDLLGDRQVDILSKENMLHQLERFHH</sequence>
<comment type="caution">
    <text evidence="1">The sequence shown here is derived from an EMBL/GenBank/DDBJ whole genome shotgun (WGS) entry which is preliminary data.</text>
</comment>
<dbReference type="PATRIC" id="fig|284581.3.peg.2190"/>
<dbReference type="OrthoDB" id="2361368at2"/>
<evidence type="ECO:0000313" key="1">
    <source>
        <dbReference type="EMBL" id="KOO46666.1"/>
    </source>
</evidence>
<dbReference type="Proteomes" id="UP000037558">
    <property type="component" value="Unassembled WGS sequence"/>
</dbReference>
<dbReference type="RefSeq" id="WP_053401347.1">
    <property type="nucleotide sequence ID" value="NZ_LILC01000013.1"/>
</dbReference>
<keyword evidence="2" id="KW-1185">Reference proteome</keyword>
<accession>A0A0M0L6G5</accession>